<dbReference type="STRING" id="1579316.RC74_02380"/>
<feature type="transmembrane region" description="Helical" evidence="1">
    <location>
        <begin position="28"/>
        <end position="51"/>
    </location>
</feature>
<name>A0A126UXB2_9RHOB</name>
<keyword evidence="1" id="KW-0472">Membrane</keyword>
<evidence type="ECO:0000313" key="3">
    <source>
        <dbReference type="Proteomes" id="UP000070371"/>
    </source>
</evidence>
<dbReference type="AlphaFoldDB" id="A0A126UXB2"/>
<evidence type="ECO:0000313" key="2">
    <source>
        <dbReference type="EMBL" id="AML50266.1"/>
    </source>
</evidence>
<proteinExistence type="predicted"/>
<keyword evidence="3" id="KW-1185">Reference proteome</keyword>
<keyword evidence="1" id="KW-1133">Transmembrane helix</keyword>
<accession>A0A126UXB2</accession>
<dbReference type="KEGG" id="hat:RC74_02380"/>
<dbReference type="RefSeq" id="WP_039003213.1">
    <property type="nucleotide sequence ID" value="NZ_CP014327.1"/>
</dbReference>
<keyword evidence="1" id="KW-0812">Transmembrane</keyword>
<dbReference type="EMBL" id="CP014327">
    <property type="protein sequence ID" value="AML50266.1"/>
    <property type="molecule type" value="Genomic_DNA"/>
</dbReference>
<dbReference type="Proteomes" id="UP000070371">
    <property type="component" value="Chromosome"/>
</dbReference>
<gene>
    <name evidence="2" type="ORF">RC74_02380</name>
</gene>
<reference evidence="2 3" key="1">
    <citation type="submission" date="2016-02" db="EMBL/GenBank/DDBJ databases">
        <title>Complete genome sequence of Halocynthiibacter arcticus PAMC 20958t from arctic marine sediment.</title>
        <authorList>
            <person name="Lee Y.M."/>
            <person name="Baek K."/>
            <person name="Lee H.K."/>
            <person name="Shin S.C."/>
        </authorList>
    </citation>
    <scope>NUCLEOTIDE SEQUENCE [LARGE SCALE GENOMIC DNA]</scope>
    <source>
        <strain evidence="2">PAMC 20958</strain>
    </source>
</reference>
<sequence length="63" mass="6539">MIGPLIFACIVAGLAAIAALLNGSTLLGAFIVYSGTGAVTVLCVALLMYTLPRLRRLFGLQND</sequence>
<protein>
    <submittedName>
        <fullName evidence="2">Uncharacterized protein</fullName>
    </submittedName>
</protein>
<organism evidence="2 3">
    <name type="scientific">Falsihalocynthiibacter arcticus</name>
    <dbReference type="NCBI Taxonomy" id="1579316"/>
    <lineage>
        <taxon>Bacteria</taxon>
        <taxon>Pseudomonadati</taxon>
        <taxon>Pseudomonadota</taxon>
        <taxon>Alphaproteobacteria</taxon>
        <taxon>Rhodobacterales</taxon>
        <taxon>Roseobacteraceae</taxon>
        <taxon>Falsihalocynthiibacter</taxon>
    </lineage>
</organism>
<evidence type="ECO:0000256" key="1">
    <source>
        <dbReference type="SAM" id="Phobius"/>
    </source>
</evidence>